<protein>
    <submittedName>
        <fullName evidence="15">Fasciclin-like arabinogalactan protein</fullName>
    </submittedName>
</protein>
<feature type="domain" description="FAS1" evidence="14">
    <location>
        <begin position="27"/>
        <end position="159"/>
    </location>
</feature>
<dbReference type="InterPro" id="IPR033254">
    <property type="entry name" value="Plant_FLA"/>
</dbReference>
<proteinExistence type="inferred from homology"/>
<accession>A0AAD7PDZ1</accession>
<evidence type="ECO:0000256" key="4">
    <source>
        <dbReference type="ARBA" id="ARBA00022622"/>
    </source>
</evidence>
<evidence type="ECO:0000256" key="5">
    <source>
        <dbReference type="ARBA" id="ARBA00022729"/>
    </source>
</evidence>
<keyword evidence="9" id="KW-0449">Lipoprotein</keyword>
<dbReference type="KEGG" id="qsa:O6P43_027976"/>
<evidence type="ECO:0000256" key="2">
    <source>
        <dbReference type="ARBA" id="ARBA00007843"/>
    </source>
</evidence>
<feature type="transmembrane region" description="Helical" evidence="12">
    <location>
        <begin position="215"/>
        <end position="235"/>
    </location>
</feature>
<name>A0AAD7PDZ1_QUISA</name>
<evidence type="ECO:0000256" key="13">
    <source>
        <dbReference type="SAM" id="SignalP"/>
    </source>
</evidence>
<dbReference type="GO" id="GO:0005886">
    <property type="term" value="C:plasma membrane"/>
    <property type="evidence" value="ECO:0007669"/>
    <property type="project" value="UniProtKB-SubCell"/>
</dbReference>
<evidence type="ECO:0000259" key="14">
    <source>
        <dbReference type="PROSITE" id="PS50213"/>
    </source>
</evidence>
<sequence length="237" mass="24667">MHNLMSSSSLSNLFLLLFSFIATTTTAFNITKILDQYSDYSTFNNFLTQTHLAGQINSRQTITVLTVDNSGMSPISGKPMDTIKMALSLHVILDYYDVQKLQHLDNKTVTLTTLFQASGQASGQQGFLKVTDMTTGGVSFVPASDQSSGVGANLVKSVVSQPYNISCGATPAGAPKSDAPAGAPPGRAPAPGADTPAGAAADAPGGGDHSSGVKAIFGVKSHAVTIFIFLFYVVLIS</sequence>
<evidence type="ECO:0000256" key="12">
    <source>
        <dbReference type="SAM" id="Phobius"/>
    </source>
</evidence>
<comment type="caution">
    <text evidence="15">The sequence shown here is derived from an EMBL/GenBank/DDBJ whole genome shotgun (WGS) entry which is preliminary data.</text>
</comment>
<dbReference type="Gene3D" id="2.30.180.10">
    <property type="entry name" value="FAS1 domain"/>
    <property type="match status" value="1"/>
</dbReference>
<keyword evidence="7 12" id="KW-0472">Membrane</keyword>
<feature type="chain" id="PRO_5042048918" evidence="13">
    <location>
        <begin position="28"/>
        <end position="237"/>
    </location>
</feature>
<evidence type="ECO:0000256" key="7">
    <source>
        <dbReference type="ARBA" id="ARBA00023136"/>
    </source>
</evidence>
<dbReference type="GO" id="GO:0098552">
    <property type="term" value="C:side of membrane"/>
    <property type="evidence" value="ECO:0007669"/>
    <property type="project" value="UniProtKB-KW"/>
</dbReference>
<keyword evidence="6" id="KW-0654">Proteoglycan</keyword>
<evidence type="ECO:0000256" key="11">
    <source>
        <dbReference type="SAM" id="MobiDB-lite"/>
    </source>
</evidence>
<dbReference type="PROSITE" id="PS50213">
    <property type="entry name" value="FAS1"/>
    <property type="match status" value="1"/>
</dbReference>
<dbReference type="AlphaFoldDB" id="A0AAD7PDZ1"/>
<keyword evidence="12" id="KW-0812">Transmembrane</keyword>
<dbReference type="FunFam" id="2.30.180.10:FF:000015">
    <property type="entry name" value="Fasciclin-like arabinogalactan protein 3"/>
    <property type="match status" value="1"/>
</dbReference>
<evidence type="ECO:0000256" key="3">
    <source>
        <dbReference type="ARBA" id="ARBA00022475"/>
    </source>
</evidence>
<keyword evidence="4" id="KW-0336">GPI-anchor</keyword>
<dbReference type="InterPro" id="IPR036378">
    <property type="entry name" value="FAS1_dom_sf"/>
</dbReference>
<feature type="signal peptide" evidence="13">
    <location>
        <begin position="1"/>
        <end position="27"/>
    </location>
</feature>
<dbReference type="InterPro" id="IPR000782">
    <property type="entry name" value="FAS1_domain"/>
</dbReference>
<dbReference type="PANTHER" id="PTHR32382">
    <property type="entry name" value="FASCICLIN-LIKE ARABINOGALACTAN PROTEIN"/>
    <property type="match status" value="1"/>
</dbReference>
<evidence type="ECO:0000256" key="1">
    <source>
        <dbReference type="ARBA" id="ARBA00004609"/>
    </source>
</evidence>
<keyword evidence="3" id="KW-1003">Cell membrane</keyword>
<dbReference type="SUPFAM" id="SSF82153">
    <property type="entry name" value="FAS1 domain"/>
    <property type="match status" value="1"/>
</dbReference>
<evidence type="ECO:0000313" key="16">
    <source>
        <dbReference type="Proteomes" id="UP001163823"/>
    </source>
</evidence>
<keyword evidence="16" id="KW-1185">Reference proteome</keyword>
<feature type="compositionally biased region" description="Low complexity" evidence="11">
    <location>
        <begin position="189"/>
        <end position="203"/>
    </location>
</feature>
<gene>
    <name evidence="15" type="ORF">O6P43_027976</name>
</gene>
<comment type="subcellular location">
    <subcellularLocation>
        <location evidence="1">Cell membrane</location>
        <topology evidence="1">Lipid-anchor</topology>
        <topology evidence="1">GPI-anchor</topology>
    </subcellularLocation>
</comment>
<dbReference type="PANTHER" id="PTHR32382:SF6">
    <property type="entry name" value="FASCICLIN-LIKE ARABINOGALACTAN PROTEIN 14"/>
    <property type="match status" value="1"/>
</dbReference>
<comment type="similarity">
    <text evidence="2">Belongs to the fasciclin-like AGP family.</text>
</comment>
<comment type="function">
    <text evidence="10">May be a cell surface adhesion protein.</text>
</comment>
<evidence type="ECO:0000256" key="6">
    <source>
        <dbReference type="ARBA" id="ARBA00022974"/>
    </source>
</evidence>
<feature type="region of interest" description="Disordered" evidence="11">
    <location>
        <begin position="170"/>
        <end position="206"/>
    </location>
</feature>
<reference evidence="15" key="1">
    <citation type="journal article" date="2023" name="Science">
        <title>Elucidation of the pathway for biosynthesis of saponin adjuvants from the soapbark tree.</title>
        <authorList>
            <person name="Reed J."/>
            <person name="Orme A."/>
            <person name="El-Demerdash A."/>
            <person name="Owen C."/>
            <person name="Martin L.B.B."/>
            <person name="Misra R.C."/>
            <person name="Kikuchi S."/>
            <person name="Rejzek M."/>
            <person name="Martin A.C."/>
            <person name="Harkess A."/>
            <person name="Leebens-Mack J."/>
            <person name="Louveau T."/>
            <person name="Stephenson M.J."/>
            <person name="Osbourn A."/>
        </authorList>
    </citation>
    <scope>NUCLEOTIDE SEQUENCE</scope>
    <source>
        <strain evidence="15">S10</strain>
    </source>
</reference>
<organism evidence="15 16">
    <name type="scientific">Quillaja saponaria</name>
    <name type="common">Soap bark tree</name>
    <dbReference type="NCBI Taxonomy" id="32244"/>
    <lineage>
        <taxon>Eukaryota</taxon>
        <taxon>Viridiplantae</taxon>
        <taxon>Streptophyta</taxon>
        <taxon>Embryophyta</taxon>
        <taxon>Tracheophyta</taxon>
        <taxon>Spermatophyta</taxon>
        <taxon>Magnoliopsida</taxon>
        <taxon>eudicotyledons</taxon>
        <taxon>Gunneridae</taxon>
        <taxon>Pentapetalae</taxon>
        <taxon>rosids</taxon>
        <taxon>fabids</taxon>
        <taxon>Fabales</taxon>
        <taxon>Quillajaceae</taxon>
        <taxon>Quillaja</taxon>
    </lineage>
</organism>
<evidence type="ECO:0000256" key="8">
    <source>
        <dbReference type="ARBA" id="ARBA00023180"/>
    </source>
</evidence>
<keyword evidence="12" id="KW-1133">Transmembrane helix</keyword>
<keyword evidence="8" id="KW-0325">Glycoprotein</keyword>
<evidence type="ECO:0000256" key="10">
    <source>
        <dbReference type="ARBA" id="ARBA00024686"/>
    </source>
</evidence>
<evidence type="ECO:0000313" key="15">
    <source>
        <dbReference type="EMBL" id="KAJ7952018.1"/>
    </source>
</evidence>
<keyword evidence="5 13" id="KW-0732">Signal</keyword>
<dbReference type="EMBL" id="JARAOO010000011">
    <property type="protein sequence ID" value="KAJ7952018.1"/>
    <property type="molecule type" value="Genomic_DNA"/>
</dbReference>
<evidence type="ECO:0000256" key="9">
    <source>
        <dbReference type="ARBA" id="ARBA00023288"/>
    </source>
</evidence>
<dbReference type="Proteomes" id="UP001163823">
    <property type="component" value="Chromosome 11"/>
</dbReference>